<comment type="caution">
    <text evidence="2">The sequence shown here is derived from an EMBL/GenBank/DDBJ whole genome shotgun (WGS) entry which is preliminary data.</text>
</comment>
<protein>
    <recommendedName>
        <fullName evidence="4">Transposase</fullName>
    </recommendedName>
</protein>
<evidence type="ECO:0008006" key="4">
    <source>
        <dbReference type="Google" id="ProtNLM"/>
    </source>
</evidence>
<evidence type="ECO:0000313" key="2">
    <source>
        <dbReference type="EMBL" id="EDS16089.1"/>
    </source>
</evidence>
<sequence>MRRPKKKEPQTELEKLQAENLRLKAKNVLFKKAKALVEAKKGQALLNGRGPSTN</sequence>
<reference evidence="2 3" key="2">
    <citation type="submission" date="2007-11" db="EMBL/GenBank/DDBJ databases">
        <authorList>
            <person name="Fulton L."/>
            <person name="Clifton S."/>
            <person name="Fulton B."/>
            <person name="Xu J."/>
            <person name="Minx P."/>
            <person name="Pepin K.H."/>
            <person name="Johnson M."/>
            <person name="Thiruvilangam P."/>
            <person name="Bhonagiri V."/>
            <person name="Nash W.E."/>
            <person name="Mardis E.R."/>
            <person name="Wilson R.K."/>
        </authorList>
    </citation>
    <scope>NUCLEOTIDE SEQUENCE [LARGE SCALE GENOMIC DNA]</scope>
    <source>
        <strain evidence="2 3">ATCC 43183</strain>
    </source>
</reference>
<evidence type="ECO:0000313" key="3">
    <source>
        <dbReference type="Proteomes" id="UP000004713"/>
    </source>
</evidence>
<dbReference type="Proteomes" id="UP000004713">
    <property type="component" value="Unassembled WGS sequence"/>
</dbReference>
<name>B0NMR8_BACSE</name>
<dbReference type="AlphaFoldDB" id="B0NMR8"/>
<dbReference type="HOGENOM" id="CLU_3040601_0_0_10"/>
<dbReference type="RefSeq" id="WP_005651654.1">
    <property type="nucleotide sequence ID" value="NZ_DS499662.1"/>
</dbReference>
<dbReference type="EMBL" id="ABFZ02000017">
    <property type="protein sequence ID" value="EDS16089.1"/>
    <property type="molecule type" value="Genomic_DNA"/>
</dbReference>
<reference evidence="2 3" key="1">
    <citation type="submission" date="2007-11" db="EMBL/GenBank/DDBJ databases">
        <title>Draft genome sequence of Bacteroides stercoris(ATCC 43183).</title>
        <authorList>
            <person name="Sudarsanam P."/>
            <person name="Ley R."/>
            <person name="Guruge J."/>
            <person name="Turnbaugh P.J."/>
            <person name="Mahowald M."/>
            <person name="Liep D."/>
            <person name="Gordon J."/>
        </authorList>
    </citation>
    <scope>NUCLEOTIDE SEQUENCE [LARGE SCALE GENOMIC DNA]</scope>
    <source>
        <strain evidence="2 3">ATCC 43183</strain>
    </source>
</reference>
<dbReference type="eggNOG" id="COG2963">
    <property type="taxonomic scope" value="Bacteria"/>
</dbReference>
<accession>B0NMR8</accession>
<evidence type="ECO:0000256" key="1">
    <source>
        <dbReference type="SAM" id="Coils"/>
    </source>
</evidence>
<keyword evidence="1" id="KW-0175">Coiled coil</keyword>
<feature type="coiled-coil region" evidence="1">
    <location>
        <begin position="6"/>
        <end position="33"/>
    </location>
</feature>
<gene>
    <name evidence="2" type="ORF">BACSTE_00758</name>
</gene>
<proteinExistence type="predicted"/>
<dbReference type="GeneID" id="75107480"/>
<organism evidence="2 3">
    <name type="scientific">Bacteroides stercoris ATCC 43183</name>
    <dbReference type="NCBI Taxonomy" id="449673"/>
    <lineage>
        <taxon>Bacteria</taxon>
        <taxon>Pseudomonadati</taxon>
        <taxon>Bacteroidota</taxon>
        <taxon>Bacteroidia</taxon>
        <taxon>Bacteroidales</taxon>
        <taxon>Bacteroidaceae</taxon>
        <taxon>Bacteroides</taxon>
    </lineage>
</organism>